<evidence type="ECO:0000256" key="15">
    <source>
        <dbReference type="SAM" id="SignalP"/>
    </source>
</evidence>
<evidence type="ECO:0000256" key="4">
    <source>
        <dbReference type="ARBA" id="ARBA00022622"/>
    </source>
</evidence>
<keyword evidence="9" id="KW-0449">Lipoprotein</keyword>
<evidence type="ECO:0000256" key="12">
    <source>
        <dbReference type="ARBA" id="ARBA00024056"/>
    </source>
</evidence>
<evidence type="ECO:0000256" key="5">
    <source>
        <dbReference type="ARBA" id="ARBA00023024"/>
    </source>
</evidence>
<evidence type="ECO:0000256" key="11">
    <source>
        <dbReference type="ARBA" id="ARBA00023326"/>
    </source>
</evidence>
<dbReference type="InterPro" id="IPR050248">
    <property type="entry name" value="Polysacc_deacetylase_ArnD"/>
</dbReference>
<keyword evidence="7" id="KW-0119">Carbohydrate metabolism</keyword>
<dbReference type="Gene3D" id="3.20.20.370">
    <property type="entry name" value="Glycoside hydrolase/deacetylase"/>
    <property type="match status" value="1"/>
</dbReference>
<evidence type="ECO:0000256" key="6">
    <source>
        <dbReference type="ARBA" id="ARBA00023136"/>
    </source>
</evidence>
<dbReference type="PANTHER" id="PTHR10587:SF98">
    <property type="entry name" value="CHITIN DEACETYLASE"/>
    <property type="match status" value="1"/>
</dbReference>
<evidence type="ECO:0000256" key="8">
    <source>
        <dbReference type="ARBA" id="ARBA00023285"/>
    </source>
</evidence>
<dbReference type="PROSITE" id="PS51677">
    <property type="entry name" value="NODB"/>
    <property type="match status" value="1"/>
</dbReference>
<feature type="chain" id="PRO_5045872898" description="chitin deacetylase" evidence="15">
    <location>
        <begin position="25"/>
        <end position="447"/>
    </location>
</feature>
<comment type="cofactor">
    <cofactor evidence="1">
        <name>Co(2+)</name>
        <dbReference type="ChEBI" id="CHEBI:48828"/>
    </cofactor>
</comment>
<evidence type="ECO:0000256" key="13">
    <source>
        <dbReference type="ARBA" id="ARBA00048494"/>
    </source>
</evidence>
<keyword evidence="11" id="KW-0624">Polysaccharide degradation</keyword>
<evidence type="ECO:0000259" key="16">
    <source>
        <dbReference type="PROSITE" id="PS51677"/>
    </source>
</evidence>
<dbReference type="SUPFAM" id="SSF88713">
    <property type="entry name" value="Glycoside hydrolase/deacetylase"/>
    <property type="match status" value="1"/>
</dbReference>
<evidence type="ECO:0000256" key="1">
    <source>
        <dbReference type="ARBA" id="ARBA00001941"/>
    </source>
</evidence>
<keyword evidence="10" id="KW-0961">Cell wall biogenesis/degradation</keyword>
<reference evidence="17" key="1">
    <citation type="submission" date="2014-09" db="EMBL/GenBank/DDBJ databases">
        <title>Genome sequence of the luminous mushroom Mycena chlorophos for searching fungal bioluminescence genes.</title>
        <authorList>
            <person name="Tanaka Y."/>
            <person name="Kasuga D."/>
            <person name="Oba Y."/>
            <person name="Hase S."/>
            <person name="Sato K."/>
            <person name="Oba Y."/>
            <person name="Sakakibara Y."/>
        </authorList>
    </citation>
    <scope>NUCLEOTIDE SEQUENCE</scope>
</reference>
<keyword evidence="4" id="KW-0325">Glycoprotein</keyword>
<feature type="domain" description="NodB homology" evidence="16">
    <location>
        <begin position="159"/>
        <end position="355"/>
    </location>
</feature>
<keyword evidence="3" id="KW-1003">Cell membrane</keyword>
<dbReference type="EMBL" id="DF840789">
    <property type="protein sequence ID" value="GAT45110.1"/>
    <property type="molecule type" value="Genomic_DNA"/>
</dbReference>
<keyword evidence="5" id="KW-0146">Chitin degradation</keyword>
<protein>
    <recommendedName>
        <fullName evidence="12">chitin deacetylase</fullName>
        <ecNumber evidence="12">3.5.1.41</ecNumber>
    </recommendedName>
</protein>
<evidence type="ECO:0000256" key="7">
    <source>
        <dbReference type="ARBA" id="ARBA00023277"/>
    </source>
</evidence>
<sequence length="447" mass="47587">MAPRTHRTRAAAAITALLFVGAQAHGSQPHVHEARANPVARADASSATSEASMAGILGDAAECVAYDYPPIDAALASGEIPPIWKVVQSVQSDAEGYALFQKLNASAPNIAPKGFNGTLNPNLNYDTATDPDCYWTATQCLTPKAPGLAPDVGQVPEPKTLGYGFDDGPYCGHNEFYDFLTTNNQKATFYYIGSNIADNPWQAQRAVADGHEVCVHTWSHPPMTSLTNEQVFGELWYTLKVMKLVMGITPTCFRPPLGDMDDRVRYFAQALNFTIIMWEYDAFDWEEGMNGITNQTVYSNYDKLISDAKAGNMDTHGAIILTHELNTYTIGTAMNLYPQLKDAFEWITPVGVALNRTQPYVQQNYTQDNFAQYIAARGGPAAPASASSGGASGKASATGSAPGSSSSGASSNDQSTSATKGSSGATSTGVQVGTALLGLFTVAFALL</sequence>
<keyword evidence="18" id="KW-1185">Reference proteome</keyword>
<feature type="region of interest" description="Disordered" evidence="14">
    <location>
        <begin position="384"/>
        <end position="427"/>
    </location>
</feature>
<keyword evidence="15" id="KW-0732">Signal</keyword>
<comment type="subcellular location">
    <subcellularLocation>
        <location evidence="2">Cell membrane</location>
        <topology evidence="2">Lipid-anchor</topology>
        <topology evidence="2">GPI-anchor</topology>
    </subcellularLocation>
</comment>
<evidence type="ECO:0000256" key="3">
    <source>
        <dbReference type="ARBA" id="ARBA00022475"/>
    </source>
</evidence>
<dbReference type="InterPro" id="IPR002509">
    <property type="entry name" value="NODB_dom"/>
</dbReference>
<dbReference type="Proteomes" id="UP000815677">
    <property type="component" value="Unassembled WGS sequence"/>
</dbReference>
<evidence type="ECO:0000256" key="2">
    <source>
        <dbReference type="ARBA" id="ARBA00004609"/>
    </source>
</evidence>
<keyword evidence="4" id="KW-0336">GPI-anchor</keyword>
<evidence type="ECO:0000256" key="14">
    <source>
        <dbReference type="SAM" id="MobiDB-lite"/>
    </source>
</evidence>
<keyword evidence="8" id="KW-0170">Cobalt</keyword>
<organism evidence="17 18">
    <name type="scientific">Mycena chlorophos</name>
    <name type="common">Agaric fungus</name>
    <name type="synonym">Agaricus chlorophos</name>
    <dbReference type="NCBI Taxonomy" id="658473"/>
    <lineage>
        <taxon>Eukaryota</taxon>
        <taxon>Fungi</taxon>
        <taxon>Dikarya</taxon>
        <taxon>Basidiomycota</taxon>
        <taxon>Agaricomycotina</taxon>
        <taxon>Agaricomycetes</taxon>
        <taxon>Agaricomycetidae</taxon>
        <taxon>Agaricales</taxon>
        <taxon>Marasmiineae</taxon>
        <taxon>Mycenaceae</taxon>
        <taxon>Mycena</taxon>
    </lineage>
</organism>
<evidence type="ECO:0000256" key="9">
    <source>
        <dbReference type="ARBA" id="ARBA00023288"/>
    </source>
</evidence>
<comment type="catalytic activity">
    <reaction evidence="13">
        <text>[(1-&gt;4)-N-acetyl-beta-D-glucosaminyl](n) + n H2O = chitosan + n acetate</text>
        <dbReference type="Rhea" id="RHEA:10464"/>
        <dbReference type="Rhea" id="RHEA-COMP:9593"/>
        <dbReference type="Rhea" id="RHEA-COMP:9597"/>
        <dbReference type="ChEBI" id="CHEBI:15377"/>
        <dbReference type="ChEBI" id="CHEBI:17029"/>
        <dbReference type="ChEBI" id="CHEBI:30089"/>
        <dbReference type="ChEBI" id="CHEBI:57704"/>
        <dbReference type="EC" id="3.5.1.41"/>
    </reaction>
    <physiologicalReaction direction="left-to-right" evidence="13">
        <dbReference type="Rhea" id="RHEA:10465"/>
    </physiologicalReaction>
</comment>
<evidence type="ECO:0000256" key="10">
    <source>
        <dbReference type="ARBA" id="ARBA00023316"/>
    </source>
</evidence>
<proteinExistence type="predicted"/>
<feature type="signal peptide" evidence="15">
    <location>
        <begin position="1"/>
        <end position="24"/>
    </location>
</feature>
<dbReference type="InterPro" id="IPR011330">
    <property type="entry name" value="Glyco_hydro/deAcase_b/a-brl"/>
</dbReference>
<keyword evidence="6" id="KW-0472">Membrane</keyword>
<dbReference type="EC" id="3.5.1.41" evidence="12"/>
<accession>A0ABQ0L1S6</accession>
<gene>
    <name evidence="17" type="ORF">MCHLO_02702</name>
</gene>
<dbReference type="Pfam" id="PF01522">
    <property type="entry name" value="Polysacc_deac_1"/>
    <property type="match status" value="1"/>
</dbReference>
<name>A0ABQ0L1S6_MYCCL</name>
<evidence type="ECO:0000313" key="18">
    <source>
        <dbReference type="Proteomes" id="UP000815677"/>
    </source>
</evidence>
<evidence type="ECO:0000313" key="17">
    <source>
        <dbReference type="EMBL" id="GAT45110.1"/>
    </source>
</evidence>
<dbReference type="PANTHER" id="PTHR10587">
    <property type="entry name" value="GLYCOSYL TRANSFERASE-RELATED"/>
    <property type="match status" value="1"/>
</dbReference>